<dbReference type="PANTHER" id="PTHR42718">
    <property type="entry name" value="MAJOR FACILITATOR SUPERFAMILY MULTIDRUG TRANSPORTER MFSC"/>
    <property type="match status" value="1"/>
</dbReference>
<reference evidence="6 7" key="1">
    <citation type="submission" date="2016-10" db="EMBL/GenBank/DDBJ databases">
        <authorList>
            <person name="de Groot N.N."/>
        </authorList>
    </citation>
    <scope>NUCLEOTIDE SEQUENCE [LARGE SCALE GENOMIC DNA]</scope>
    <source>
        <strain evidence="6 7">CGMCC 4.5506</strain>
    </source>
</reference>
<proteinExistence type="predicted"/>
<keyword evidence="2" id="KW-0813">Transport</keyword>
<dbReference type="Pfam" id="PF07690">
    <property type="entry name" value="MFS_1"/>
    <property type="match status" value="1"/>
</dbReference>
<dbReference type="InterPro" id="IPR011701">
    <property type="entry name" value="MFS"/>
</dbReference>
<dbReference type="GO" id="GO:0022857">
    <property type="term" value="F:transmembrane transporter activity"/>
    <property type="evidence" value="ECO:0007669"/>
    <property type="project" value="InterPro"/>
</dbReference>
<protein>
    <submittedName>
        <fullName evidence="6">MFS transporter, DHA2 family, metal-tetracycline-proton antiporter/MFS transporter, DHA2 family, florfenicol/chloramphenicol resistance protein</fullName>
    </submittedName>
</protein>
<accession>A0A222VTK1</accession>
<evidence type="ECO:0000256" key="4">
    <source>
        <dbReference type="ARBA" id="ARBA00022989"/>
    </source>
</evidence>
<dbReference type="Proteomes" id="UP000199494">
    <property type="component" value="Unassembled WGS sequence"/>
</dbReference>
<dbReference type="PRINTS" id="PR01036">
    <property type="entry name" value="TCRTETB"/>
</dbReference>
<dbReference type="PANTHER" id="PTHR42718:SF9">
    <property type="entry name" value="MAJOR FACILITATOR SUPERFAMILY MULTIDRUG TRANSPORTER MFSC"/>
    <property type="match status" value="1"/>
</dbReference>
<dbReference type="PROSITE" id="PS50850">
    <property type="entry name" value="MFS"/>
    <property type="match status" value="1"/>
</dbReference>
<dbReference type="OrthoDB" id="4484751at2"/>
<keyword evidence="7" id="KW-1185">Reference proteome</keyword>
<dbReference type="InterPro" id="IPR020846">
    <property type="entry name" value="MFS_dom"/>
</dbReference>
<comment type="subcellular location">
    <subcellularLocation>
        <location evidence="1">Cell membrane</location>
        <topology evidence="1">Multi-pass membrane protein</topology>
    </subcellularLocation>
</comment>
<dbReference type="Gene3D" id="1.20.1250.20">
    <property type="entry name" value="MFS general substrate transporter like domains"/>
    <property type="match status" value="2"/>
</dbReference>
<dbReference type="RefSeq" id="WP_091809577.1">
    <property type="nucleotide sequence ID" value="NZ_CP016353.1"/>
</dbReference>
<keyword evidence="5" id="KW-0472">Membrane</keyword>
<dbReference type="GO" id="GO:0005886">
    <property type="term" value="C:plasma membrane"/>
    <property type="evidence" value="ECO:0007669"/>
    <property type="project" value="UniProtKB-SubCell"/>
</dbReference>
<evidence type="ECO:0000256" key="3">
    <source>
        <dbReference type="ARBA" id="ARBA00022692"/>
    </source>
</evidence>
<evidence type="ECO:0000256" key="2">
    <source>
        <dbReference type="ARBA" id="ARBA00022448"/>
    </source>
</evidence>
<dbReference type="InterPro" id="IPR036259">
    <property type="entry name" value="MFS_trans_sf"/>
</dbReference>
<gene>
    <name evidence="6" type="ORF">SAMN05421630_11253</name>
</gene>
<dbReference type="SUPFAM" id="SSF103473">
    <property type="entry name" value="MFS general substrate transporter"/>
    <property type="match status" value="1"/>
</dbReference>
<dbReference type="AlphaFoldDB" id="A0A222VTK1"/>
<dbReference type="EMBL" id="FMZE01000012">
    <property type="protein sequence ID" value="SDD76577.1"/>
    <property type="molecule type" value="Genomic_DNA"/>
</dbReference>
<evidence type="ECO:0000256" key="1">
    <source>
        <dbReference type="ARBA" id="ARBA00004651"/>
    </source>
</evidence>
<sequence length="477" mass="47231">MTSVSTVAGARSAPALLAVLVPAVLVTVVASDMVTLMLPTMGTAFGAGEPELAWVVTGFLLTFSVGIPFYGRVSDRFSLRGLFVFALLVYALGTLVCALAASLLVLVTGRVVAGMGAAGLPVLSVVAVTRTLPEGKRGMGIGVVSAGAGIGAAAGPAIGGGAGQLLGWPALFWIMFVAALSLLPAAWKVLPGERPAGAGGFDMLGGILLGAGAGLALFGMTRAQVAGFADPAAWTSLVSAVAAFVLFGFRTARAAKPFIPLSLLRDRVYRIALVVVFLAMMVNLGGLVFVPLLVVEVNGLTPGAGALVMIPAGIVAAVLAPAIGRAADRFGARPLVLTGLALITGSALALSTFAGGSSVVPAGAGMAGIGLGFLLVLTPLIGAVAGVLPAGQAGAGIGILQGAQFLGAGTGPAVFGVLAAARADADAFNPLYSASEGQAYSDVFLVMAAIGGVALLIASGLQRSARLRRRPRSPASP</sequence>
<keyword evidence="3" id="KW-0812">Transmembrane</keyword>
<keyword evidence="4" id="KW-1133">Transmembrane helix</keyword>
<evidence type="ECO:0000256" key="5">
    <source>
        <dbReference type="ARBA" id="ARBA00023136"/>
    </source>
</evidence>
<name>A0A222VTK1_9PSEU</name>
<dbReference type="KEGG" id="pmad:BAY61_22180"/>
<evidence type="ECO:0000313" key="6">
    <source>
        <dbReference type="EMBL" id="SDD76577.1"/>
    </source>
</evidence>
<organism evidence="6 7">
    <name type="scientific">Prauserella marina</name>
    <dbReference type="NCBI Taxonomy" id="530584"/>
    <lineage>
        <taxon>Bacteria</taxon>
        <taxon>Bacillati</taxon>
        <taxon>Actinomycetota</taxon>
        <taxon>Actinomycetes</taxon>
        <taxon>Pseudonocardiales</taxon>
        <taxon>Pseudonocardiaceae</taxon>
        <taxon>Prauserella</taxon>
    </lineage>
</organism>
<evidence type="ECO:0000313" key="7">
    <source>
        <dbReference type="Proteomes" id="UP000199494"/>
    </source>
</evidence>
<dbReference type="STRING" id="530584.SAMN05421630_11253"/>